<dbReference type="STRING" id="1379270.GEMMAAP_11560"/>
<keyword evidence="4" id="KW-1185">Reference proteome</keyword>
<dbReference type="Pfam" id="PF13349">
    <property type="entry name" value="DUF4097"/>
    <property type="match status" value="1"/>
</dbReference>
<evidence type="ECO:0000256" key="1">
    <source>
        <dbReference type="SAM" id="SignalP"/>
    </source>
</evidence>
<feature type="domain" description="DUF4097" evidence="2">
    <location>
        <begin position="188"/>
        <end position="355"/>
    </location>
</feature>
<dbReference type="Proteomes" id="UP000076404">
    <property type="component" value="Chromosome"/>
</dbReference>
<dbReference type="EMBL" id="CP011454">
    <property type="protein sequence ID" value="AMW05268.1"/>
    <property type="molecule type" value="Genomic_DNA"/>
</dbReference>
<reference evidence="3 4" key="1">
    <citation type="journal article" date="2014" name="Proc. Natl. Acad. Sci. U.S.A.">
        <title>Functional type 2 photosynthetic reaction centers found in the rare bacterial phylum Gemmatimonadetes.</title>
        <authorList>
            <person name="Zeng Y."/>
            <person name="Feng F."/>
            <person name="Medova H."/>
            <person name="Dean J."/>
            <person name="Koblizek M."/>
        </authorList>
    </citation>
    <scope>NUCLEOTIDE SEQUENCE [LARGE SCALE GENOMIC DNA]</scope>
    <source>
        <strain evidence="3 4">AP64</strain>
    </source>
</reference>
<protein>
    <recommendedName>
        <fullName evidence="2">DUF4097 domain-containing protein</fullName>
    </recommendedName>
</protein>
<feature type="chain" id="PRO_5007506903" description="DUF4097 domain-containing protein" evidence="1">
    <location>
        <begin position="32"/>
        <end position="360"/>
    </location>
</feature>
<feature type="signal peptide" evidence="1">
    <location>
        <begin position="1"/>
        <end position="31"/>
    </location>
</feature>
<accession>A0A143BJS1</accession>
<evidence type="ECO:0000259" key="2">
    <source>
        <dbReference type="Pfam" id="PF13349"/>
    </source>
</evidence>
<dbReference type="eggNOG" id="COG3595">
    <property type="taxonomic scope" value="Bacteria"/>
</dbReference>
<gene>
    <name evidence="3" type="ORF">GEMMAAP_11560</name>
</gene>
<keyword evidence="1" id="KW-0732">Signal</keyword>
<dbReference type="Gene3D" id="2.160.20.120">
    <property type="match status" value="1"/>
</dbReference>
<proteinExistence type="predicted"/>
<organism evidence="3 4">
    <name type="scientific">Gemmatimonas phototrophica</name>
    <dbReference type="NCBI Taxonomy" id="1379270"/>
    <lineage>
        <taxon>Bacteria</taxon>
        <taxon>Pseudomonadati</taxon>
        <taxon>Gemmatimonadota</taxon>
        <taxon>Gemmatimonadia</taxon>
        <taxon>Gemmatimonadales</taxon>
        <taxon>Gemmatimonadaceae</taxon>
        <taxon>Gemmatimonas</taxon>
    </lineage>
</organism>
<dbReference type="AlphaFoldDB" id="A0A143BJS1"/>
<dbReference type="KEGG" id="gph:GEMMAAP_11560"/>
<name>A0A143BJS1_9BACT</name>
<evidence type="ECO:0000313" key="3">
    <source>
        <dbReference type="EMBL" id="AMW05268.1"/>
    </source>
</evidence>
<sequence length="360" mass="37570">MPMSRFSRYPNARAVSMAALVGALLPSCLTAQSDRRTLAGDSVALFNVAGSVRIERGSGRDVTVDITRRGRDADRLRIETGTVRGIPTLRIIYPGEDIVYRGGASRGRWSQTEIRDDGTWGGRWSGGRRVKVKSSGDGLEAWADIRVMVPTGHALEAHLLVGDMTAINVDANLVLDVSAAAVMVDRTDGSLSVDAGSGGVTLRDVRSTRLTVDNGSGGVNMRDVRGDRCTFDLGSGAVDGTNVSCQSMTVDVGSGGVRLTEASARTVKVDAGSGGVSLDLRTAPSSVEVDAGSGPVTLSLPSSIGATLDIDTGSGGISTDFPIRTDRVERNRLRGTIGNGNAQIRVETGSGAVRIRRGAN</sequence>
<evidence type="ECO:0000313" key="4">
    <source>
        <dbReference type="Proteomes" id="UP000076404"/>
    </source>
</evidence>
<dbReference type="InterPro" id="IPR025164">
    <property type="entry name" value="Toastrack_DUF4097"/>
</dbReference>
<reference evidence="3 4" key="2">
    <citation type="journal article" date="2016" name="Environ. Microbiol. Rep.">
        <title>Metagenomic evidence for the presence of phototrophic Gemmatimonadetes bacteria in diverse environments.</title>
        <authorList>
            <person name="Zeng Y."/>
            <person name="Baumbach J."/>
            <person name="Barbosa E.G."/>
            <person name="Azevedo V."/>
            <person name="Zhang C."/>
            <person name="Koblizek M."/>
        </authorList>
    </citation>
    <scope>NUCLEOTIDE SEQUENCE [LARGE SCALE GENOMIC DNA]</scope>
    <source>
        <strain evidence="3 4">AP64</strain>
    </source>
</reference>